<dbReference type="PANTHER" id="PTHR11439:SF521">
    <property type="entry name" value="RNA-DIRECTED DNA POLYMERASE"/>
    <property type="match status" value="1"/>
</dbReference>
<evidence type="ECO:0008006" key="5">
    <source>
        <dbReference type="Google" id="ProtNLM"/>
    </source>
</evidence>
<dbReference type="Pfam" id="PF07727">
    <property type="entry name" value="RVT_2"/>
    <property type="match status" value="1"/>
</dbReference>
<feature type="domain" description="Retrovirus-related Pol polyprotein from transposon TNT 1-94-like beta-barrel" evidence="2">
    <location>
        <begin position="19"/>
        <end position="61"/>
    </location>
</feature>
<feature type="domain" description="Reverse transcriptase Ty1/copia-type" evidence="1">
    <location>
        <begin position="234"/>
        <end position="293"/>
    </location>
</feature>
<dbReference type="AlphaFoldDB" id="A0AAW1H298"/>
<evidence type="ECO:0000259" key="2">
    <source>
        <dbReference type="Pfam" id="PF22936"/>
    </source>
</evidence>
<evidence type="ECO:0000259" key="1">
    <source>
        <dbReference type="Pfam" id="PF07727"/>
    </source>
</evidence>
<comment type="caution">
    <text evidence="3">The sequence shown here is derived from an EMBL/GenBank/DDBJ whole genome shotgun (WGS) entry which is preliminary data.</text>
</comment>
<dbReference type="InterPro" id="IPR013103">
    <property type="entry name" value="RVT_2"/>
</dbReference>
<reference evidence="3" key="1">
    <citation type="submission" date="2024-03" db="EMBL/GenBank/DDBJ databases">
        <title>WGS assembly of Saponaria officinalis var. Norfolk2.</title>
        <authorList>
            <person name="Jenkins J."/>
            <person name="Shu S."/>
            <person name="Grimwood J."/>
            <person name="Barry K."/>
            <person name="Goodstein D."/>
            <person name="Schmutz J."/>
            <person name="Leebens-Mack J."/>
            <person name="Osbourn A."/>
        </authorList>
    </citation>
    <scope>NUCLEOTIDE SEQUENCE [LARGE SCALE GENOMIC DNA]</scope>
    <source>
        <strain evidence="3">JIC</strain>
    </source>
</reference>
<keyword evidence="4" id="KW-1185">Reference proteome</keyword>
<dbReference type="PANTHER" id="PTHR11439">
    <property type="entry name" value="GAG-POL-RELATED RETROTRANSPOSON"/>
    <property type="match status" value="1"/>
</dbReference>
<name>A0AAW1H298_SAPOF</name>
<evidence type="ECO:0000313" key="3">
    <source>
        <dbReference type="EMBL" id="KAK9668952.1"/>
    </source>
</evidence>
<organism evidence="3 4">
    <name type="scientific">Saponaria officinalis</name>
    <name type="common">Common soapwort</name>
    <name type="synonym">Lychnis saponaria</name>
    <dbReference type="NCBI Taxonomy" id="3572"/>
    <lineage>
        <taxon>Eukaryota</taxon>
        <taxon>Viridiplantae</taxon>
        <taxon>Streptophyta</taxon>
        <taxon>Embryophyta</taxon>
        <taxon>Tracheophyta</taxon>
        <taxon>Spermatophyta</taxon>
        <taxon>Magnoliopsida</taxon>
        <taxon>eudicotyledons</taxon>
        <taxon>Gunneridae</taxon>
        <taxon>Pentapetalae</taxon>
        <taxon>Caryophyllales</taxon>
        <taxon>Caryophyllaceae</taxon>
        <taxon>Caryophylleae</taxon>
        <taxon>Saponaria</taxon>
    </lineage>
</organism>
<dbReference type="Pfam" id="PF22936">
    <property type="entry name" value="Pol_BBD"/>
    <property type="match status" value="1"/>
</dbReference>
<dbReference type="EMBL" id="JBDFQZ010000013">
    <property type="protein sequence ID" value="KAK9668952.1"/>
    <property type="molecule type" value="Genomic_DNA"/>
</dbReference>
<protein>
    <recommendedName>
        <fullName evidence="5">Reverse transcriptase Ty1/copia-type domain-containing protein</fullName>
    </recommendedName>
</protein>
<dbReference type="CDD" id="cd09272">
    <property type="entry name" value="RNase_HI_RT_Ty1"/>
    <property type="match status" value="1"/>
</dbReference>
<dbReference type="Proteomes" id="UP001443914">
    <property type="component" value="Unassembled WGS sequence"/>
</dbReference>
<proteinExistence type="predicted"/>
<accession>A0AAW1H298</accession>
<dbReference type="InterPro" id="IPR054722">
    <property type="entry name" value="PolX-like_BBD"/>
</dbReference>
<gene>
    <name evidence="3" type="ORF">RND81_13G098400</name>
</gene>
<evidence type="ECO:0000313" key="4">
    <source>
        <dbReference type="Proteomes" id="UP001443914"/>
    </source>
</evidence>
<sequence>MKRRQKGNACSWETRAQSRYSKKGKVLLQLTLGKSLELNNVLHVPDIRRNLISGTLLNKAGIKLTFGSDKLVLTENGNFLEKGFCNGGRFVLDIMNENVSTCAYIAKSSSMWHARLDSSGFGPIRESRDVEFFDHIFQMKLNEPSCSSDVFCSYNVAGTNDDLAEPRRSKRARIENSFGPDFITNFLSEYVNDEIVNAFILEEDPRTYKEAMQSVGSSFCLQVINSEIESIMSNHNWILTDIPRGCKPLSNKWVFKNKLKPDGNIDKFKARLVVCGNCQTKGLDYIDTYSPVTKDMGVADVILGIKITRTETGLCLSQSHYVEKILEKLNQFDCTHVRTPYDSSMHLSKNKGNSIGQEKYAKIIGSVMYLMNYTRPDIAYAVSRLSRYTHNSGPDHWKALIRLLRYLKGTMDWGLHYQKTPRVLEGFYDANWVSDNDENYSTSGYVFTLANAAVSCKSSKQTYSAKSTMESEFYTLKLIGQEAECLRNILADIQL</sequence>